<dbReference type="Gene3D" id="3.80.10.10">
    <property type="entry name" value="Ribonuclease Inhibitor"/>
    <property type="match status" value="2"/>
</dbReference>
<feature type="domain" description="PX" evidence="3">
    <location>
        <begin position="5"/>
        <end position="135"/>
    </location>
</feature>
<evidence type="ECO:0000256" key="1">
    <source>
        <dbReference type="ARBA" id="ARBA00022614"/>
    </source>
</evidence>
<dbReference type="GO" id="GO:0035091">
    <property type="term" value="F:phosphatidylinositol binding"/>
    <property type="evidence" value="ECO:0007669"/>
    <property type="project" value="InterPro"/>
</dbReference>
<dbReference type="SMART" id="SM00369">
    <property type="entry name" value="LRR_TYP"/>
    <property type="match status" value="3"/>
</dbReference>
<evidence type="ECO:0000256" key="2">
    <source>
        <dbReference type="ARBA" id="ARBA00022737"/>
    </source>
</evidence>
<reference evidence="4 5" key="1">
    <citation type="submission" date="2024-03" db="EMBL/GenBank/DDBJ databases">
        <title>The genome assembly and annotation of the cricket Gryllus longicercus Weissman &amp; Gray.</title>
        <authorList>
            <person name="Szrajer S."/>
            <person name="Gray D."/>
            <person name="Ylla G."/>
        </authorList>
    </citation>
    <scope>NUCLEOTIDE SEQUENCE [LARGE SCALE GENOMIC DNA]</scope>
    <source>
        <strain evidence="4">DAG 2021-001</strain>
        <tissue evidence="4">Whole body minus gut</tissue>
    </source>
</reference>
<dbReference type="EMBL" id="JAZDUA010000091">
    <property type="protein sequence ID" value="KAK7868584.1"/>
    <property type="molecule type" value="Genomic_DNA"/>
</dbReference>
<dbReference type="Proteomes" id="UP001378592">
    <property type="component" value="Unassembled WGS sequence"/>
</dbReference>
<organism evidence="4 5">
    <name type="scientific">Gryllus longicercus</name>
    <dbReference type="NCBI Taxonomy" id="2509291"/>
    <lineage>
        <taxon>Eukaryota</taxon>
        <taxon>Metazoa</taxon>
        <taxon>Ecdysozoa</taxon>
        <taxon>Arthropoda</taxon>
        <taxon>Hexapoda</taxon>
        <taxon>Insecta</taxon>
        <taxon>Pterygota</taxon>
        <taxon>Neoptera</taxon>
        <taxon>Polyneoptera</taxon>
        <taxon>Orthoptera</taxon>
        <taxon>Ensifera</taxon>
        <taxon>Gryllidea</taxon>
        <taxon>Grylloidea</taxon>
        <taxon>Gryllidae</taxon>
        <taxon>Gryllinae</taxon>
        <taxon>Gryllus</taxon>
    </lineage>
</organism>
<dbReference type="SMART" id="SM00312">
    <property type="entry name" value="PX"/>
    <property type="match status" value="1"/>
</dbReference>
<dbReference type="PROSITE" id="PS51450">
    <property type="entry name" value="LRR"/>
    <property type="match status" value="3"/>
</dbReference>
<protein>
    <recommendedName>
        <fullName evidence="3">PX domain-containing protein</fullName>
    </recommendedName>
</protein>
<dbReference type="Pfam" id="PF14580">
    <property type="entry name" value="LRR_9"/>
    <property type="match status" value="1"/>
</dbReference>
<keyword evidence="2" id="KW-0677">Repeat</keyword>
<proteinExistence type="predicted"/>
<dbReference type="SMART" id="SM00365">
    <property type="entry name" value="LRR_SD22"/>
    <property type="match status" value="5"/>
</dbReference>
<dbReference type="PANTHER" id="PTHR15454:SF35">
    <property type="entry name" value="NISCHARIN"/>
    <property type="match status" value="1"/>
</dbReference>
<accession>A0AAN9W1Z8</accession>
<dbReference type="PROSITE" id="PS50195">
    <property type="entry name" value="PX"/>
    <property type="match status" value="1"/>
</dbReference>
<dbReference type="SUPFAM" id="SSF52075">
    <property type="entry name" value="Outer arm dynein light chain 1"/>
    <property type="match status" value="1"/>
</dbReference>
<gene>
    <name evidence="4" type="ORF">R5R35_009474</name>
</gene>
<comment type="caution">
    <text evidence="4">The sequence shown here is derived from an EMBL/GenBank/DDBJ whole genome shotgun (WGS) entry which is preliminary data.</text>
</comment>
<dbReference type="PANTHER" id="PTHR15454">
    <property type="entry name" value="NISCHARIN RELATED"/>
    <property type="match status" value="1"/>
</dbReference>
<evidence type="ECO:0000313" key="5">
    <source>
        <dbReference type="Proteomes" id="UP001378592"/>
    </source>
</evidence>
<dbReference type="InterPro" id="IPR025875">
    <property type="entry name" value="Leu-rich_rpt_4"/>
</dbReference>
<keyword evidence="5" id="KW-1185">Reference proteome</keyword>
<name>A0AAN9W1Z8_9ORTH</name>
<dbReference type="InterPro" id="IPR036871">
    <property type="entry name" value="PX_dom_sf"/>
</dbReference>
<dbReference type="InterPro" id="IPR001683">
    <property type="entry name" value="PX_dom"/>
</dbReference>
<dbReference type="SUPFAM" id="SSF64268">
    <property type="entry name" value="PX domain"/>
    <property type="match status" value="1"/>
</dbReference>
<dbReference type="AlphaFoldDB" id="A0AAN9W1Z8"/>
<dbReference type="InterPro" id="IPR001611">
    <property type="entry name" value="Leu-rich_rpt"/>
</dbReference>
<dbReference type="InterPro" id="IPR003591">
    <property type="entry name" value="Leu-rich_rpt_typical-subtyp"/>
</dbReference>
<dbReference type="Pfam" id="PF12799">
    <property type="entry name" value="LRR_4"/>
    <property type="match status" value="1"/>
</dbReference>
<keyword evidence="1" id="KW-0433">Leucine-rich repeat</keyword>
<dbReference type="Gene3D" id="3.30.1520.10">
    <property type="entry name" value="Phox-like domain"/>
    <property type="match status" value="1"/>
</dbReference>
<evidence type="ECO:0000313" key="4">
    <source>
        <dbReference type="EMBL" id="KAK7868584.1"/>
    </source>
</evidence>
<dbReference type="Pfam" id="PF00787">
    <property type="entry name" value="PX"/>
    <property type="match status" value="1"/>
</dbReference>
<sequence length="463" mass="52639">MACFLVNGHTTVVSIPEFEHTENYTLYHIHISVGSVSWKVQHRYNDFAELHDKLIVDHGVNKDLLPPKKVIGNRDPAFIEKRRTALEAYLINLVSFLQKAMPRELALFLDFHYYDITFLLQNLALQLFTEGDYLLQNSKHHYFTPLQLHAISERLKQPCPSLEMLDRKLDFSHVLDFCSQLRGITIKGSKAPIGTSNIVPNCLQFELSAFKFVEKLTLVGVELANIYGTGNLRETLISISVHYSNIGKIANVLLCDYLHKSVIYTEDTHVWKKLTEADFSHNGLRNIDESVKLMPKLEHLNLSNNKISALDNLTSLPHLSHIYLCTNHFCQIENLHTKLGNIVHIDLSQNNITSLQGFSKLYSLESLNLQSNKVSDITEIKYICGLPCLENLVLTANPVAIVVDYRVKTLEQFGNRASEICLDNEKPTQKELDTVAVLQAIRIVKEGRTPTFETKIQSFAQTP</sequence>
<evidence type="ECO:0000259" key="3">
    <source>
        <dbReference type="PROSITE" id="PS50195"/>
    </source>
</evidence>
<dbReference type="InterPro" id="IPR032675">
    <property type="entry name" value="LRR_dom_sf"/>
</dbReference>
<dbReference type="FunFam" id="3.30.1520.10:FF:000020">
    <property type="entry name" value="nischarin isoform X1"/>
    <property type="match status" value="1"/>
</dbReference>
<dbReference type="GO" id="GO:0005737">
    <property type="term" value="C:cytoplasm"/>
    <property type="evidence" value="ECO:0007669"/>
    <property type="project" value="TreeGrafter"/>
</dbReference>